<accession>A0AA36APS5</accession>
<keyword evidence="1" id="KW-0812">Transmembrane</keyword>
<organism evidence="2 3">
    <name type="scientific">Octopus vulgaris</name>
    <name type="common">Common octopus</name>
    <dbReference type="NCBI Taxonomy" id="6645"/>
    <lineage>
        <taxon>Eukaryota</taxon>
        <taxon>Metazoa</taxon>
        <taxon>Spiralia</taxon>
        <taxon>Lophotrochozoa</taxon>
        <taxon>Mollusca</taxon>
        <taxon>Cephalopoda</taxon>
        <taxon>Coleoidea</taxon>
        <taxon>Octopodiformes</taxon>
        <taxon>Octopoda</taxon>
        <taxon>Incirrata</taxon>
        <taxon>Octopodidae</taxon>
        <taxon>Octopus</taxon>
    </lineage>
</organism>
<feature type="transmembrane region" description="Helical" evidence="1">
    <location>
        <begin position="65"/>
        <end position="86"/>
    </location>
</feature>
<protein>
    <submittedName>
        <fullName evidence="2">Uncharacterized protein</fullName>
    </submittedName>
</protein>
<dbReference type="AlphaFoldDB" id="A0AA36APS5"/>
<name>A0AA36APS5_OCTVU</name>
<evidence type="ECO:0000313" key="3">
    <source>
        <dbReference type="Proteomes" id="UP001162480"/>
    </source>
</evidence>
<sequence>MVLYSLCTHFRVTLNALDLMGLSGNYLDSFQSMPDKYDYKVSLNFGASMYVNIHNMRHSQKEFSVPIFTFAHIRGFVVAVRLLLVIDMKLC</sequence>
<keyword evidence="1" id="KW-1133">Transmembrane helix</keyword>
<keyword evidence="1" id="KW-0472">Membrane</keyword>
<proteinExistence type="predicted"/>
<reference evidence="2" key="1">
    <citation type="submission" date="2023-08" db="EMBL/GenBank/DDBJ databases">
        <authorList>
            <person name="Alioto T."/>
            <person name="Alioto T."/>
            <person name="Gomez Garrido J."/>
        </authorList>
    </citation>
    <scope>NUCLEOTIDE SEQUENCE</scope>
</reference>
<dbReference type="Proteomes" id="UP001162480">
    <property type="component" value="Chromosome 3"/>
</dbReference>
<dbReference type="EMBL" id="OX597816">
    <property type="protein sequence ID" value="CAI9719889.1"/>
    <property type="molecule type" value="Genomic_DNA"/>
</dbReference>
<evidence type="ECO:0000313" key="2">
    <source>
        <dbReference type="EMBL" id="CAI9719889.1"/>
    </source>
</evidence>
<evidence type="ECO:0000256" key="1">
    <source>
        <dbReference type="SAM" id="Phobius"/>
    </source>
</evidence>
<gene>
    <name evidence="2" type="ORF">OCTVUL_1B001209</name>
</gene>
<keyword evidence="3" id="KW-1185">Reference proteome</keyword>